<dbReference type="InterPro" id="IPR027417">
    <property type="entry name" value="P-loop_NTPase"/>
</dbReference>
<name>A6UNC9_METVS</name>
<dbReference type="HOGENOM" id="CLU_000788_3_2_2"/>
<evidence type="ECO:0000256" key="1">
    <source>
        <dbReference type="SAM" id="Coils"/>
    </source>
</evidence>
<dbReference type="InterPro" id="IPR011335">
    <property type="entry name" value="Restrct_endonuc-II-like"/>
</dbReference>
<dbReference type="InterPro" id="IPR041679">
    <property type="entry name" value="DNA2/NAM7-like_C"/>
</dbReference>
<dbReference type="OrthoDB" id="45637at2157"/>
<dbReference type="InterPro" id="IPR025103">
    <property type="entry name" value="DUF4011"/>
</dbReference>
<dbReference type="InterPro" id="IPR045055">
    <property type="entry name" value="DNA2/NAM7-like"/>
</dbReference>
<feature type="coiled-coil region" evidence="1">
    <location>
        <begin position="626"/>
        <end position="653"/>
    </location>
</feature>
<dbReference type="EMBL" id="CP000742">
    <property type="protein sequence ID" value="ABR54001.1"/>
    <property type="molecule type" value="Genomic_DNA"/>
</dbReference>
<dbReference type="SMART" id="SM00952">
    <property type="entry name" value="RAP"/>
    <property type="match status" value="1"/>
</dbReference>
<dbReference type="KEGG" id="mvn:Mevan_0087"/>
<dbReference type="Pfam" id="PF18741">
    <property type="entry name" value="MTES_1575"/>
    <property type="match status" value="1"/>
</dbReference>
<gene>
    <name evidence="3" type="ordered locus">Mevan_0087</name>
</gene>
<dbReference type="RefSeq" id="WP_011971905.1">
    <property type="nucleotide sequence ID" value="NC_009634.1"/>
</dbReference>
<dbReference type="STRING" id="406327.Mevan_0087"/>
<feature type="domain" description="RAP" evidence="2">
    <location>
        <begin position="1561"/>
        <end position="1615"/>
    </location>
</feature>
<dbReference type="InterPro" id="IPR041677">
    <property type="entry name" value="DNA2/NAM7_AAA_11"/>
</dbReference>
<evidence type="ECO:0000259" key="2">
    <source>
        <dbReference type="SMART" id="SM00952"/>
    </source>
</evidence>
<dbReference type="PANTHER" id="PTHR10887">
    <property type="entry name" value="DNA2/NAM7 HELICASE FAMILY"/>
    <property type="match status" value="1"/>
</dbReference>
<accession>A6UNC9</accession>
<evidence type="ECO:0000313" key="4">
    <source>
        <dbReference type="Proteomes" id="UP000001107"/>
    </source>
</evidence>
<dbReference type="InterPro" id="IPR047187">
    <property type="entry name" value="SF1_C_Upf1"/>
</dbReference>
<reference evidence="3" key="1">
    <citation type="submission" date="2007-06" db="EMBL/GenBank/DDBJ databases">
        <title>Complete sequence of Methanococcus vannielii SB.</title>
        <authorList>
            <consortium name="US DOE Joint Genome Institute"/>
            <person name="Copeland A."/>
            <person name="Lucas S."/>
            <person name="Lapidus A."/>
            <person name="Barry K."/>
            <person name="Glavina del Rio T."/>
            <person name="Dalin E."/>
            <person name="Tice H."/>
            <person name="Pitluck S."/>
            <person name="Chain P."/>
            <person name="Malfatti S."/>
            <person name="Shin M."/>
            <person name="Vergez L."/>
            <person name="Schmutz J."/>
            <person name="Larimer F."/>
            <person name="Land M."/>
            <person name="Hauser L."/>
            <person name="Kyrpides N."/>
            <person name="Anderson I."/>
            <person name="Sieprawska-Lupa M."/>
            <person name="Whitman W.B."/>
            <person name="Richardson P."/>
        </authorList>
    </citation>
    <scope>NUCLEOTIDE SEQUENCE [LARGE SCALE GENOMIC DNA]</scope>
    <source>
        <strain evidence="3">SB</strain>
    </source>
</reference>
<dbReference type="FunFam" id="3.40.960.10:FF:000002">
    <property type="entry name" value="DNA helicase related protein"/>
    <property type="match status" value="1"/>
</dbReference>
<dbReference type="SUPFAM" id="SSF52540">
    <property type="entry name" value="P-loop containing nucleoside triphosphate hydrolases"/>
    <property type="match status" value="2"/>
</dbReference>
<dbReference type="Pfam" id="PF13087">
    <property type="entry name" value="AAA_12"/>
    <property type="match status" value="1"/>
</dbReference>
<dbReference type="Pfam" id="PF13086">
    <property type="entry name" value="AAA_11"/>
    <property type="match status" value="2"/>
</dbReference>
<dbReference type="GeneID" id="25393746"/>
<keyword evidence="4" id="KW-1185">Reference proteome</keyword>
<dbReference type="Gene3D" id="3.40.960.10">
    <property type="entry name" value="VSR Endonuclease"/>
    <property type="match status" value="1"/>
</dbReference>
<organism evidence="3 4">
    <name type="scientific">Methanococcus vannielii (strain ATCC 35089 / DSM 1224 / JCM 13029 / OCM 148 / SB)</name>
    <dbReference type="NCBI Taxonomy" id="406327"/>
    <lineage>
        <taxon>Archaea</taxon>
        <taxon>Methanobacteriati</taxon>
        <taxon>Methanobacteriota</taxon>
        <taxon>Methanomada group</taxon>
        <taxon>Methanococci</taxon>
        <taxon>Methanococcales</taxon>
        <taxon>Methanococcaceae</taxon>
        <taxon>Methanococcus</taxon>
    </lineage>
</organism>
<evidence type="ECO:0000313" key="3">
    <source>
        <dbReference type="EMBL" id="ABR54001.1"/>
    </source>
</evidence>
<dbReference type="FunFam" id="3.40.50.300:FF:002063">
    <property type="entry name" value="DNA helicase related protein"/>
    <property type="match status" value="1"/>
</dbReference>
<protein>
    <submittedName>
        <fullName evidence="3">Superfamily I DNA and RNA helicase and helicase subunits-like protein</fullName>
    </submittedName>
</protein>
<dbReference type="eggNOG" id="arCOG00803">
    <property type="taxonomic scope" value="Archaea"/>
</dbReference>
<dbReference type="PANTHER" id="PTHR10887:SF530">
    <property type="entry name" value="SUPERFAMILY I DNA HELICASES"/>
    <property type="match status" value="1"/>
</dbReference>
<proteinExistence type="predicted"/>
<dbReference type="Proteomes" id="UP000001107">
    <property type="component" value="Chromosome"/>
</dbReference>
<dbReference type="InterPro" id="IPR049468">
    <property type="entry name" value="Restrct_endonuc-II-like_dom"/>
</dbReference>
<dbReference type="GO" id="GO:0004386">
    <property type="term" value="F:helicase activity"/>
    <property type="evidence" value="ECO:0007669"/>
    <property type="project" value="UniProtKB-KW"/>
</dbReference>
<dbReference type="CDD" id="cd18808">
    <property type="entry name" value="SF1_C_Upf1"/>
    <property type="match status" value="1"/>
</dbReference>
<dbReference type="InterPro" id="IPR013584">
    <property type="entry name" value="RAP"/>
</dbReference>
<dbReference type="SUPFAM" id="SSF52980">
    <property type="entry name" value="Restriction endonuclease-like"/>
    <property type="match status" value="1"/>
</dbReference>
<dbReference type="Gene3D" id="3.40.50.300">
    <property type="entry name" value="P-loop containing nucleotide triphosphate hydrolases"/>
    <property type="match status" value="3"/>
</dbReference>
<keyword evidence="1" id="KW-0175">Coiled coil</keyword>
<sequence>MENSSSIDGSLEGLKNSSNSNIENLITTWKNNLIDTTKRNKLTNFRFKDTNALEIRFGISKDSKRYFEDISELYLQSISGKSISTELLNTNFEDFEKCQKLLYKLNLKSKTELKEKGTNILYLTFGLLEWYESDDSDLKLYSPLIMVPISLSRNSKYDPMTLKRFEDDVVINPSLSYKLKMDFGIDISEDINIEEINILDYFTALKEKISKFNRWKIFDKSYISLFSFNKLVMLKDLNDLDLKIKESPIIRAISGESPELTPSGTYIPGAEELDSLIAPADSYQVLDADSSQQEAIVAAKLGASFVLQGPPGTGKSQTITNIISECLVDGKKILFVSEKMAALDVVKKRLDEAGLGQFCLELHSYKMNKKELINNLYQTYEEYESGKISKESFDYTKLKYDRNILNAYVKSLHKIHYPLGKSAYQLHGELAKLSEIPEVCFDLKNTINYTEKDLDTLKYTLEQLDARKEKIIEFDESFWKYLKVMDYRLSLKSEIESNFLEMSQTLEDINLKLKEISEEWGLEKELKISDFEWLYKFLNISLSNPVPIQSWLNPGNVQPLIDISKNFKQKFSEYNIQKSQLSCKINNKAFEINASELKTPLDKNFHIISEILYSNNCNWLSYQIMNKECKKILENLVKTSENLKNNSEKLISKLGFSNELLNISDLEKIKEITCVISKNGKLPKNTILNATNLKIDYLKDFEVFEKYFENRANILKNYEERIFDLNVEELITKFKTEYNSIFKYLKSKYRKDKKLVLELRKDLKSLNDSEILSDLYKINDIIKVETLISKKEEEFIKNYGNLYSGVTTDWKFIGTMLEELSNIELNLGVKIPSKAVDSIINTEEYAEIEKILSDIDYSIKNLESDVYSLKKLANIELNFDLKKFNIFNMNQQLNGINSAISSVNEIFNLLKKDDFLEMTYRDLKNTLSNIELFQNLENTLNSERTRLSENFGRYYAHESTNWDVIYDALIWVNSLNDLFKDSEIPNKYVEYIVKDHKNLNSIMGSILNLINQYNSKKAYLEEIFDVKNLELNGKEFSENSISNVSSWMKTVSYESFNLEENISLKKTISDAKYLGFSDIIHVIKHKNYGDYSLKDMYLKRFYTLRLENIYLSDTILNSFKKEDYEKILKEFRNLDKDQFKSNITRIQNKLLAKGREKIYSLDLELTTLKKEYNKQKKHLSIRALLSKIPNLTWAMKPCFLMSPMSVSTYLESQNFDFDLVIFDEASQILPEDAIGSIVRGKQVIVVGDSKQMPPTRFFTSTFDDPESEEEFDEIYESILDQCSAVMPEKSLKWHYRSRHESLIAFSNKNFYKNKLYTFPSSNNSCNNGLKFVYVEDGIYDRSLSRTNKKEAKKVAELTIGHFKNHPEKSLGIIAFSEAQQMQIIDELDYLMEDYPELRYLMDESKEESFFIKNLENVQGHERDVIFFSVGYAKDNAGNLRYNFGPLSKQGGERRLNVAITRAKHHIKLVSSIMPEEIDLMRTNSRGAKLLREYLEFAKYGKLPESLEYNSELEFDSPFEEDVYDAVSALGYDVHTQVGCSGYKIDLAVIDPNNPGRYIMGIECDGASYHSSHSARDRDRLRQQVLEGLGWKIYRIWSQDWFKRKNFELEKINRQLKDIRGIQ</sequence>
<dbReference type="Pfam" id="PF13195">
    <property type="entry name" value="DUF4011"/>
    <property type="match status" value="1"/>
</dbReference>